<dbReference type="PANTHER" id="PTHR42957:SF1">
    <property type="entry name" value="HELICASE MJ1565-RELATED"/>
    <property type="match status" value="1"/>
</dbReference>
<dbReference type="InterPro" id="IPR008571">
    <property type="entry name" value="HerA-like"/>
</dbReference>
<gene>
    <name evidence="3" type="ORF">FJ693_09385</name>
</gene>
<evidence type="ECO:0000259" key="2">
    <source>
        <dbReference type="SMART" id="SM00382"/>
    </source>
</evidence>
<dbReference type="InterPro" id="IPR027417">
    <property type="entry name" value="P-loop_NTPase"/>
</dbReference>
<dbReference type="Pfam" id="PF01935">
    <property type="entry name" value="DUF87"/>
    <property type="match status" value="1"/>
</dbReference>
<dbReference type="Proteomes" id="UP000318693">
    <property type="component" value="Unassembled WGS sequence"/>
</dbReference>
<evidence type="ECO:0000313" key="3">
    <source>
        <dbReference type="EMBL" id="TRW45496.1"/>
    </source>
</evidence>
<dbReference type="SUPFAM" id="SSF52540">
    <property type="entry name" value="P-loop containing nucleoside triphosphate hydrolases"/>
    <property type="match status" value="1"/>
</dbReference>
<organism evidence="3 4">
    <name type="scientific">Georgenia yuyongxinii</name>
    <dbReference type="NCBI Taxonomy" id="2589797"/>
    <lineage>
        <taxon>Bacteria</taxon>
        <taxon>Bacillati</taxon>
        <taxon>Actinomycetota</taxon>
        <taxon>Actinomycetes</taxon>
        <taxon>Micrococcales</taxon>
        <taxon>Bogoriellaceae</taxon>
        <taxon>Georgenia</taxon>
    </lineage>
</organism>
<comment type="caution">
    <text evidence="3">The sequence shown here is derived from an EMBL/GenBank/DDBJ whole genome shotgun (WGS) entry which is preliminary data.</text>
</comment>
<keyword evidence="4" id="KW-1185">Reference proteome</keyword>
<dbReference type="EMBL" id="VJXR01000022">
    <property type="protein sequence ID" value="TRW45496.1"/>
    <property type="molecule type" value="Genomic_DNA"/>
</dbReference>
<feature type="domain" description="AAA+ ATPase" evidence="2">
    <location>
        <begin position="154"/>
        <end position="407"/>
    </location>
</feature>
<keyword evidence="3" id="KW-0547">Nucleotide-binding</keyword>
<protein>
    <submittedName>
        <fullName evidence="3">ATP-binding protein</fullName>
    </submittedName>
</protein>
<evidence type="ECO:0000256" key="1">
    <source>
        <dbReference type="SAM" id="MobiDB-lite"/>
    </source>
</evidence>
<dbReference type="PANTHER" id="PTHR42957">
    <property type="entry name" value="HELICASE MJ1565-RELATED"/>
    <property type="match status" value="1"/>
</dbReference>
<dbReference type="InterPro" id="IPR003593">
    <property type="entry name" value="AAA+_ATPase"/>
</dbReference>
<sequence>MAEHQGPGDVRERLDSYRHTREQIERSILPRATSVDGYAFTVQASLHGLELRRGGYVVLEAEDQHVLGQITDLTAEAENASDATGTSIDIRLARGTGVTLGDTGHPFHDAHVRAATAEEVGAWLSRTPSKRAQLVIGELLHAPGVPAALDSGGLGRHTFMCGQSGSGKTYSLGLLIESVLAATDLPVVVLDPNSDYVRLGTVRDGADPERVATYPADAVKVWGDHAADHPLRVRFADLDAALQAAVLELEPVRDRDEYAALTDLLHGGVPGKPLLTGVDDLLEHDDPAARQLGRRAKNLGILDWGVWSRGGDSLVDELRHPTARCLVVDLGSLGSPQEQRLVAAAVLATLWEQRLRHRPCLVVVDEAHNICPADPPDELTRIAADHAVQIAAEGRKFGLYMLTSTQRPHKVDENVVSQCDNLLLMRMNSAADLGDLARLFSFVPPGLFAGATAFRMGHALVAGRIVPQPAYVRMGERISEEGGADVPATWAVPHRVAPGRPSTAGGRPDP</sequence>
<keyword evidence="3" id="KW-0067">ATP-binding</keyword>
<accession>A0A552WS06</accession>
<dbReference type="RefSeq" id="WP_143418272.1">
    <property type="nucleotide sequence ID" value="NZ_VJXR01000022.1"/>
</dbReference>
<dbReference type="AlphaFoldDB" id="A0A552WS06"/>
<proteinExistence type="predicted"/>
<feature type="region of interest" description="Disordered" evidence="1">
    <location>
        <begin position="489"/>
        <end position="510"/>
    </location>
</feature>
<reference evidence="3 4" key="1">
    <citation type="submission" date="2019-07" db="EMBL/GenBank/DDBJ databases">
        <title>Georgenia wutianyii sp. nov. and Georgenia *** sp. nov. isolated from plateau pika (Ochotona curzoniae) in the Qinghai-Tibet plateau of China.</title>
        <authorList>
            <person name="Tian Z."/>
        </authorList>
    </citation>
    <scope>NUCLEOTIDE SEQUENCE [LARGE SCALE GENOMIC DNA]</scope>
    <source>
        <strain evidence="3 4">Z446</strain>
    </source>
</reference>
<dbReference type="SMART" id="SM00382">
    <property type="entry name" value="AAA"/>
    <property type="match status" value="1"/>
</dbReference>
<name>A0A552WS06_9MICO</name>
<dbReference type="InterPro" id="IPR002789">
    <property type="entry name" value="HerA_central"/>
</dbReference>
<dbReference type="Gene3D" id="3.40.50.300">
    <property type="entry name" value="P-loop containing nucleotide triphosphate hydrolases"/>
    <property type="match status" value="2"/>
</dbReference>
<evidence type="ECO:0000313" key="4">
    <source>
        <dbReference type="Proteomes" id="UP000318693"/>
    </source>
</evidence>
<dbReference type="GO" id="GO:0005524">
    <property type="term" value="F:ATP binding"/>
    <property type="evidence" value="ECO:0007669"/>
    <property type="project" value="UniProtKB-KW"/>
</dbReference>